<evidence type="ECO:0000313" key="3">
    <source>
        <dbReference type="Proteomes" id="UP000614811"/>
    </source>
</evidence>
<feature type="domain" description="NAD-dependent epimerase/dehydratase" evidence="1">
    <location>
        <begin position="12"/>
        <end position="178"/>
    </location>
</feature>
<proteinExistence type="predicted"/>
<comment type="caution">
    <text evidence="2">The sequence shown here is derived from an EMBL/GenBank/DDBJ whole genome shotgun (WGS) entry which is preliminary data.</text>
</comment>
<dbReference type="EMBL" id="BMXA01000001">
    <property type="protein sequence ID" value="GGZ97419.1"/>
    <property type="molecule type" value="Genomic_DNA"/>
</dbReference>
<dbReference type="InterPro" id="IPR051207">
    <property type="entry name" value="ComplexI_NDUFA9_subunit"/>
</dbReference>
<evidence type="ECO:0000313" key="2">
    <source>
        <dbReference type="EMBL" id="GGZ97419.1"/>
    </source>
</evidence>
<dbReference type="PANTHER" id="PTHR12126:SF16">
    <property type="entry name" value="MIOREX COMPLEX COMPONENT 2"/>
    <property type="match status" value="1"/>
</dbReference>
<dbReference type="SUPFAM" id="SSF51735">
    <property type="entry name" value="NAD(P)-binding Rossmann-fold domains"/>
    <property type="match status" value="1"/>
</dbReference>
<gene>
    <name evidence="2" type="ORF">GCM10008090_02130</name>
</gene>
<keyword evidence="3" id="KW-1185">Reference proteome</keyword>
<name>A0A918RF04_9GAMM</name>
<accession>A0A918RF04</accession>
<dbReference type="Gene3D" id="3.40.50.720">
    <property type="entry name" value="NAD(P)-binding Rossmann-like Domain"/>
    <property type="match status" value="1"/>
</dbReference>
<evidence type="ECO:0000259" key="1">
    <source>
        <dbReference type="Pfam" id="PF01370"/>
    </source>
</evidence>
<dbReference type="PANTHER" id="PTHR12126">
    <property type="entry name" value="NADH-UBIQUINONE OXIDOREDUCTASE 39 KDA SUBUNIT-RELATED"/>
    <property type="match status" value="1"/>
</dbReference>
<reference evidence="2" key="1">
    <citation type="journal article" date="2014" name="Int. J. Syst. Evol. Microbiol.">
        <title>Complete genome sequence of Corynebacterium casei LMG S-19264T (=DSM 44701T), isolated from a smear-ripened cheese.</title>
        <authorList>
            <consortium name="US DOE Joint Genome Institute (JGI-PGF)"/>
            <person name="Walter F."/>
            <person name="Albersmeier A."/>
            <person name="Kalinowski J."/>
            <person name="Ruckert C."/>
        </authorList>
    </citation>
    <scope>NUCLEOTIDE SEQUENCE</scope>
    <source>
        <strain evidence="2">KCTC 12711</strain>
    </source>
</reference>
<sequence length="231" mass="25530">MPEQDNQQKTKVIIYGGNGFVGTHVAKALVERACVVCLSRSGHKPLHLKDEAWSEQVRWCKGDAADPDEKLLSTANILICLVGAPPLPTFSDHAYQQAIHQNGITNRNAIEAAARAGIQRVILLGAKIPWPMNNRYFGYAEGKRLAFTAAEEFSQRNDRHCAIVLQPGVIFGTRHNTEGRQIRLEPVMKPFSRVFPGHFVAVERLANRIADLALVSADTLPNFSVISNRAI</sequence>
<dbReference type="AlphaFoldDB" id="A0A918RF04"/>
<dbReference type="RefSeq" id="WP_189398153.1">
    <property type="nucleotide sequence ID" value="NZ_BMXA01000001.1"/>
</dbReference>
<dbReference type="Proteomes" id="UP000614811">
    <property type="component" value="Unassembled WGS sequence"/>
</dbReference>
<organism evidence="2 3">
    <name type="scientific">Arenicella chitinivorans</name>
    <dbReference type="NCBI Taxonomy" id="1329800"/>
    <lineage>
        <taxon>Bacteria</taxon>
        <taxon>Pseudomonadati</taxon>
        <taxon>Pseudomonadota</taxon>
        <taxon>Gammaproteobacteria</taxon>
        <taxon>Arenicellales</taxon>
        <taxon>Arenicellaceae</taxon>
        <taxon>Arenicella</taxon>
    </lineage>
</organism>
<protein>
    <recommendedName>
        <fullName evidence="1">NAD-dependent epimerase/dehydratase domain-containing protein</fullName>
    </recommendedName>
</protein>
<dbReference type="Pfam" id="PF01370">
    <property type="entry name" value="Epimerase"/>
    <property type="match status" value="1"/>
</dbReference>
<dbReference type="GO" id="GO:0044877">
    <property type="term" value="F:protein-containing complex binding"/>
    <property type="evidence" value="ECO:0007669"/>
    <property type="project" value="TreeGrafter"/>
</dbReference>
<reference evidence="2" key="2">
    <citation type="submission" date="2020-09" db="EMBL/GenBank/DDBJ databases">
        <authorList>
            <person name="Sun Q."/>
            <person name="Kim S."/>
        </authorList>
    </citation>
    <scope>NUCLEOTIDE SEQUENCE</scope>
    <source>
        <strain evidence="2">KCTC 12711</strain>
    </source>
</reference>
<dbReference type="InterPro" id="IPR001509">
    <property type="entry name" value="Epimerase_deHydtase"/>
</dbReference>
<dbReference type="InterPro" id="IPR036291">
    <property type="entry name" value="NAD(P)-bd_dom_sf"/>
</dbReference>